<evidence type="ECO:0000256" key="1">
    <source>
        <dbReference type="SAM" id="MobiDB-lite"/>
    </source>
</evidence>
<accession>A0A918ZCN0</accession>
<evidence type="ECO:0000313" key="2">
    <source>
        <dbReference type="EMBL" id="GHE44641.1"/>
    </source>
</evidence>
<keyword evidence="3" id="KW-1185">Reference proteome</keyword>
<sequence length="111" mass="11837">MPCPVPPTASRSAGPPHRRLWPPGSDVSAATAEGKRINLRTATGSAVRDTARTATAAPSVTTTEGAALTPARLDRIRPGPDAEARLWPLRSPLWPRESVPADRPVRRFPTS</sequence>
<gene>
    <name evidence="2" type="ORF">GCM10017771_64830</name>
</gene>
<reference evidence="2" key="1">
    <citation type="journal article" date="2014" name="Int. J. Syst. Evol. Microbiol.">
        <title>Complete genome sequence of Corynebacterium casei LMG S-19264T (=DSM 44701T), isolated from a smear-ripened cheese.</title>
        <authorList>
            <consortium name="US DOE Joint Genome Institute (JGI-PGF)"/>
            <person name="Walter F."/>
            <person name="Albersmeier A."/>
            <person name="Kalinowski J."/>
            <person name="Ruckert C."/>
        </authorList>
    </citation>
    <scope>NUCLEOTIDE SEQUENCE</scope>
    <source>
        <strain evidence="2">CGMCC 4.7403</strain>
    </source>
</reference>
<organism evidence="2 3">
    <name type="scientific">Streptomyces capitiformicae</name>
    <dbReference type="NCBI Taxonomy" id="2014920"/>
    <lineage>
        <taxon>Bacteria</taxon>
        <taxon>Bacillati</taxon>
        <taxon>Actinomycetota</taxon>
        <taxon>Actinomycetes</taxon>
        <taxon>Kitasatosporales</taxon>
        <taxon>Streptomycetaceae</taxon>
        <taxon>Streptomyces</taxon>
    </lineage>
</organism>
<dbReference type="Proteomes" id="UP000603227">
    <property type="component" value="Unassembled WGS sequence"/>
</dbReference>
<dbReference type="AlphaFoldDB" id="A0A918ZCN0"/>
<name>A0A918ZCN0_9ACTN</name>
<dbReference type="EMBL" id="BNAT01000028">
    <property type="protein sequence ID" value="GHE44641.1"/>
    <property type="molecule type" value="Genomic_DNA"/>
</dbReference>
<protein>
    <submittedName>
        <fullName evidence="2">Uncharacterized protein</fullName>
    </submittedName>
</protein>
<feature type="region of interest" description="Disordered" evidence="1">
    <location>
        <begin position="1"/>
        <end position="66"/>
    </location>
</feature>
<reference evidence="2" key="2">
    <citation type="submission" date="2020-09" db="EMBL/GenBank/DDBJ databases">
        <authorList>
            <person name="Sun Q."/>
            <person name="Zhou Y."/>
        </authorList>
    </citation>
    <scope>NUCLEOTIDE SEQUENCE</scope>
    <source>
        <strain evidence="2">CGMCC 4.7403</strain>
    </source>
</reference>
<comment type="caution">
    <text evidence="2">The sequence shown here is derived from an EMBL/GenBank/DDBJ whole genome shotgun (WGS) entry which is preliminary data.</text>
</comment>
<proteinExistence type="predicted"/>
<evidence type="ECO:0000313" key="3">
    <source>
        <dbReference type="Proteomes" id="UP000603227"/>
    </source>
</evidence>